<dbReference type="InterPro" id="IPR010342">
    <property type="entry name" value="DUF938"/>
</dbReference>
<evidence type="ECO:0008006" key="4">
    <source>
        <dbReference type="Google" id="ProtNLM"/>
    </source>
</evidence>
<dbReference type="OrthoDB" id="10258744at2759"/>
<feature type="region of interest" description="Disordered" evidence="1">
    <location>
        <begin position="1"/>
        <end position="31"/>
    </location>
</feature>
<evidence type="ECO:0000313" key="2">
    <source>
        <dbReference type="EMBL" id="PWY98431.1"/>
    </source>
</evidence>
<reference evidence="2 3" key="1">
    <citation type="journal article" date="2018" name="Mol. Biol. Evol.">
        <title>Broad Genomic Sampling Reveals a Smut Pathogenic Ancestry of the Fungal Clade Ustilaginomycotina.</title>
        <authorList>
            <person name="Kijpornyongpan T."/>
            <person name="Mondo S.J."/>
            <person name="Barry K."/>
            <person name="Sandor L."/>
            <person name="Lee J."/>
            <person name="Lipzen A."/>
            <person name="Pangilinan J."/>
            <person name="LaButti K."/>
            <person name="Hainaut M."/>
            <person name="Henrissat B."/>
            <person name="Grigoriev I.V."/>
            <person name="Spatafora J.W."/>
            <person name="Aime M.C."/>
        </authorList>
    </citation>
    <scope>NUCLEOTIDE SEQUENCE [LARGE SCALE GENOMIC DNA]</scope>
    <source>
        <strain evidence="2 3">MCA 3645</strain>
    </source>
</reference>
<dbReference type="InParanoid" id="A0A317XK50"/>
<evidence type="ECO:0000313" key="3">
    <source>
        <dbReference type="Proteomes" id="UP000246740"/>
    </source>
</evidence>
<name>A0A317XK50_9BASI</name>
<gene>
    <name evidence="2" type="ORF">BCV70DRAFT_201745</name>
</gene>
<feature type="compositionally biased region" description="Polar residues" evidence="1">
    <location>
        <begin position="1"/>
        <end position="12"/>
    </location>
</feature>
<dbReference type="EMBL" id="KZ819198">
    <property type="protein sequence ID" value="PWY98431.1"/>
    <property type="molecule type" value="Genomic_DNA"/>
</dbReference>
<feature type="compositionally biased region" description="Basic and acidic residues" evidence="1">
    <location>
        <begin position="121"/>
        <end position="132"/>
    </location>
</feature>
<protein>
    <recommendedName>
        <fullName evidence="4">DUF938-domain-containing protein</fullName>
    </recommendedName>
</protein>
<dbReference type="AlphaFoldDB" id="A0A317XK50"/>
<evidence type="ECO:0000256" key="1">
    <source>
        <dbReference type="SAM" id="MobiDB-lite"/>
    </source>
</evidence>
<dbReference type="PANTHER" id="PTHR20974:SF0">
    <property type="entry name" value="UPF0585 PROTEIN CG18661"/>
    <property type="match status" value="1"/>
</dbReference>
<dbReference type="Pfam" id="PF06080">
    <property type="entry name" value="DUF938"/>
    <property type="match status" value="1"/>
</dbReference>
<accession>A0A317XK50</accession>
<feature type="region of interest" description="Disordered" evidence="1">
    <location>
        <begin position="112"/>
        <end position="136"/>
    </location>
</feature>
<dbReference type="PANTHER" id="PTHR20974">
    <property type="entry name" value="UPF0585 PROTEIN CG18661"/>
    <property type="match status" value="1"/>
</dbReference>
<organism evidence="2 3">
    <name type="scientific">Testicularia cyperi</name>
    <dbReference type="NCBI Taxonomy" id="1882483"/>
    <lineage>
        <taxon>Eukaryota</taxon>
        <taxon>Fungi</taxon>
        <taxon>Dikarya</taxon>
        <taxon>Basidiomycota</taxon>
        <taxon>Ustilaginomycotina</taxon>
        <taxon>Ustilaginomycetes</taxon>
        <taxon>Ustilaginales</taxon>
        <taxon>Anthracoideaceae</taxon>
        <taxon>Testicularia</taxon>
    </lineage>
</organism>
<keyword evidence="3" id="KW-1185">Reference proteome</keyword>
<dbReference type="Proteomes" id="UP000246740">
    <property type="component" value="Unassembled WGS sequence"/>
</dbReference>
<sequence length="294" mass="32191">MTDEMTSTPGKTSESEAKYRSSWSLPGSAERNSEAIAQALASMLESAAIGSGSREGKKGRKHRPTILEVASGFGHQICAVAASPEGSKCRFQPTEADRYLCDQIDARAASSSVSASTISKGEGDEQSQDKSRSKTSNVRKAELLDLLDQNDWLALAHNVSAELDLGDEDGEGCGIFDGVLVCNLTHVAPWSVTESLFSHLDPRLSYMTNQGTRSLLDPKTGWIAIYGAFNQHGRFTSEGNQKFDHDIRSRNPEFGLRDIQAQLEPLAHRHGYQLHQQIEMPAGNLLLVFRVRDQ</sequence>
<proteinExistence type="predicted"/>